<keyword evidence="3" id="KW-0805">Transcription regulation</keyword>
<evidence type="ECO:0000256" key="1">
    <source>
        <dbReference type="ARBA" id="ARBA00004123"/>
    </source>
</evidence>
<dbReference type="InterPro" id="IPR025756">
    <property type="entry name" value="Myb_CC_LHEQLE"/>
</dbReference>
<evidence type="ECO:0000313" key="9">
    <source>
        <dbReference type="EMBL" id="KAK7397341.1"/>
    </source>
</evidence>
<dbReference type="EMBL" id="JAYMYS010000004">
    <property type="protein sequence ID" value="KAK7397341.1"/>
    <property type="molecule type" value="Genomic_DNA"/>
</dbReference>
<dbReference type="PANTHER" id="PTHR31499">
    <property type="entry name" value="MYB FAMILY TRANSCRIPTION FACTOR PHL11"/>
    <property type="match status" value="1"/>
</dbReference>
<keyword evidence="6" id="KW-0539">Nucleus</keyword>
<gene>
    <name evidence="9" type="ORF">VNO78_18510</name>
</gene>
<evidence type="ECO:0000313" key="10">
    <source>
        <dbReference type="Proteomes" id="UP001386955"/>
    </source>
</evidence>
<evidence type="ECO:0000259" key="8">
    <source>
        <dbReference type="PROSITE" id="PS51294"/>
    </source>
</evidence>
<dbReference type="InterPro" id="IPR046955">
    <property type="entry name" value="PHR1-like"/>
</dbReference>
<sequence>MAWFPFIFHWMGKVPSNNLVNPLYTKLIHLGASRAMSTSSRVLPTPLGNKYMKPPDSFQLSPVRDLNANSTPSNSIRNSARIFASTSECSDDIPFSSVSQHDRQYQDPPFVSETLGDNVSSEIHSRAFISHPQENEDISWGPDPFQDILDFSENVSVQQDQVENNACYINDDNVKRSDFGEWVDQLMSIDDSLHPNWSQLLGDDSVAEPKPKACQVSLQQHIQSGEVLSNSAASAPQTKPRMRWTPELHEAFVEAVNQLGGSEKATPKGVLNLMKVDGLTIYHVKSHLQKYRTARYKPEPSEGTSEKKVTPIDDMKSLDLKTSKGITEALRLQMELQKRLHEQLEIQRKLQIQIEDQGKRLQMMFEKQREMGDNSKVKGSSSEPCASAAPSETVVETPNEDRHKFENIPKGLPEEKDGTEKQMTGEAEEVMNEDEAGPPTKRVKSS</sequence>
<organism evidence="9 10">
    <name type="scientific">Psophocarpus tetragonolobus</name>
    <name type="common">Winged bean</name>
    <name type="synonym">Dolichos tetragonolobus</name>
    <dbReference type="NCBI Taxonomy" id="3891"/>
    <lineage>
        <taxon>Eukaryota</taxon>
        <taxon>Viridiplantae</taxon>
        <taxon>Streptophyta</taxon>
        <taxon>Embryophyta</taxon>
        <taxon>Tracheophyta</taxon>
        <taxon>Spermatophyta</taxon>
        <taxon>Magnoliopsida</taxon>
        <taxon>eudicotyledons</taxon>
        <taxon>Gunneridae</taxon>
        <taxon>Pentapetalae</taxon>
        <taxon>rosids</taxon>
        <taxon>fabids</taxon>
        <taxon>Fabales</taxon>
        <taxon>Fabaceae</taxon>
        <taxon>Papilionoideae</taxon>
        <taxon>50 kb inversion clade</taxon>
        <taxon>NPAAA clade</taxon>
        <taxon>indigoferoid/millettioid clade</taxon>
        <taxon>Phaseoleae</taxon>
        <taxon>Psophocarpus</taxon>
    </lineage>
</organism>
<accession>A0AAN9SK04</accession>
<comment type="caution">
    <text evidence="9">The sequence shown here is derived from an EMBL/GenBank/DDBJ whole genome shotgun (WGS) entry which is preliminary data.</text>
</comment>
<evidence type="ECO:0000256" key="2">
    <source>
        <dbReference type="ARBA" id="ARBA00006783"/>
    </source>
</evidence>
<dbReference type="Pfam" id="PF00249">
    <property type="entry name" value="Myb_DNA-binding"/>
    <property type="match status" value="1"/>
</dbReference>
<keyword evidence="10" id="KW-1185">Reference proteome</keyword>
<feature type="compositionally biased region" description="Low complexity" evidence="7">
    <location>
        <begin position="380"/>
        <end position="392"/>
    </location>
</feature>
<reference evidence="9 10" key="1">
    <citation type="submission" date="2024-01" db="EMBL/GenBank/DDBJ databases">
        <title>The genomes of 5 underutilized Papilionoideae crops provide insights into root nodulation and disease resistanc.</title>
        <authorList>
            <person name="Jiang F."/>
        </authorList>
    </citation>
    <scope>NUCLEOTIDE SEQUENCE [LARGE SCALE GENOMIC DNA]</scope>
    <source>
        <strain evidence="9">DUOXIRENSHENG_FW03</strain>
        <tissue evidence="9">Leaves</tissue>
    </source>
</reference>
<feature type="domain" description="HTH myb-type" evidence="8">
    <location>
        <begin position="237"/>
        <end position="296"/>
    </location>
</feature>
<protein>
    <recommendedName>
        <fullName evidence="8">HTH myb-type domain-containing protein</fullName>
    </recommendedName>
</protein>
<dbReference type="Gene3D" id="1.10.10.60">
    <property type="entry name" value="Homeodomain-like"/>
    <property type="match status" value="1"/>
</dbReference>
<dbReference type="Proteomes" id="UP001386955">
    <property type="component" value="Unassembled WGS sequence"/>
</dbReference>
<dbReference type="InterPro" id="IPR017930">
    <property type="entry name" value="Myb_dom"/>
</dbReference>
<dbReference type="InterPro" id="IPR006447">
    <property type="entry name" value="Myb_dom_plants"/>
</dbReference>
<dbReference type="GO" id="GO:0003700">
    <property type="term" value="F:DNA-binding transcription factor activity"/>
    <property type="evidence" value="ECO:0007669"/>
    <property type="project" value="InterPro"/>
</dbReference>
<dbReference type="GO" id="GO:0003677">
    <property type="term" value="F:DNA binding"/>
    <property type="evidence" value="ECO:0007669"/>
    <property type="project" value="InterPro"/>
</dbReference>
<dbReference type="InterPro" id="IPR009057">
    <property type="entry name" value="Homeodomain-like_sf"/>
</dbReference>
<dbReference type="AlphaFoldDB" id="A0AAN9SK04"/>
<dbReference type="FunFam" id="1.10.10.60:FF:000002">
    <property type="entry name" value="Myb family transcription factor"/>
    <property type="match status" value="1"/>
</dbReference>
<name>A0AAN9SK04_PSOTE</name>
<dbReference type="Pfam" id="PF14379">
    <property type="entry name" value="Myb_CC_LHEQLE"/>
    <property type="match status" value="1"/>
</dbReference>
<comment type="subcellular location">
    <subcellularLocation>
        <location evidence="1">Nucleus</location>
    </subcellularLocation>
</comment>
<dbReference type="InterPro" id="IPR001005">
    <property type="entry name" value="SANT/Myb"/>
</dbReference>
<dbReference type="PANTHER" id="PTHR31499:SF80">
    <property type="entry name" value="HTH MYB-TYPE DOMAIN-CONTAINING PROTEIN"/>
    <property type="match status" value="1"/>
</dbReference>
<evidence type="ECO:0000256" key="6">
    <source>
        <dbReference type="ARBA" id="ARBA00023242"/>
    </source>
</evidence>
<feature type="region of interest" description="Disordered" evidence="7">
    <location>
        <begin position="369"/>
        <end position="446"/>
    </location>
</feature>
<feature type="compositionally biased region" description="Acidic residues" evidence="7">
    <location>
        <begin position="426"/>
        <end position="436"/>
    </location>
</feature>
<evidence type="ECO:0000256" key="4">
    <source>
        <dbReference type="ARBA" id="ARBA00023054"/>
    </source>
</evidence>
<evidence type="ECO:0000256" key="5">
    <source>
        <dbReference type="ARBA" id="ARBA00023163"/>
    </source>
</evidence>
<dbReference type="PROSITE" id="PS51294">
    <property type="entry name" value="HTH_MYB"/>
    <property type="match status" value="1"/>
</dbReference>
<keyword evidence="5" id="KW-0804">Transcription</keyword>
<dbReference type="NCBIfam" id="TIGR01557">
    <property type="entry name" value="myb_SHAQKYF"/>
    <property type="match status" value="1"/>
</dbReference>
<dbReference type="GO" id="GO:0005634">
    <property type="term" value="C:nucleus"/>
    <property type="evidence" value="ECO:0007669"/>
    <property type="project" value="UniProtKB-SubCell"/>
</dbReference>
<dbReference type="SUPFAM" id="SSF46689">
    <property type="entry name" value="Homeodomain-like"/>
    <property type="match status" value="1"/>
</dbReference>
<keyword evidence="4" id="KW-0175">Coiled coil</keyword>
<feature type="compositionally biased region" description="Basic and acidic residues" evidence="7">
    <location>
        <begin position="399"/>
        <end position="420"/>
    </location>
</feature>
<proteinExistence type="inferred from homology"/>
<evidence type="ECO:0000256" key="3">
    <source>
        <dbReference type="ARBA" id="ARBA00023015"/>
    </source>
</evidence>
<comment type="similarity">
    <text evidence="2">Belongs to the MYB-CC family.</text>
</comment>
<evidence type="ECO:0000256" key="7">
    <source>
        <dbReference type="SAM" id="MobiDB-lite"/>
    </source>
</evidence>